<gene>
    <name evidence="1" type="ORF">DPMN_091121</name>
</gene>
<proteinExistence type="predicted"/>
<sequence>MFVSFGGDVGVDCGGGGDYYGCNCAGSSYGFRGCDGGRGGDACRDNGSCVSGGGNDGIL</sequence>
<reference evidence="1" key="1">
    <citation type="journal article" date="2019" name="bioRxiv">
        <title>The Genome of the Zebra Mussel, Dreissena polymorpha: A Resource for Invasive Species Research.</title>
        <authorList>
            <person name="McCartney M.A."/>
            <person name="Auch B."/>
            <person name="Kono T."/>
            <person name="Mallez S."/>
            <person name="Zhang Y."/>
            <person name="Obille A."/>
            <person name="Becker A."/>
            <person name="Abrahante J.E."/>
            <person name="Garbe J."/>
            <person name="Badalamenti J.P."/>
            <person name="Herman A."/>
            <person name="Mangelson H."/>
            <person name="Liachko I."/>
            <person name="Sullivan S."/>
            <person name="Sone E.D."/>
            <person name="Koren S."/>
            <person name="Silverstein K.A.T."/>
            <person name="Beckman K.B."/>
            <person name="Gohl D.M."/>
        </authorList>
    </citation>
    <scope>NUCLEOTIDE SEQUENCE</scope>
    <source>
        <strain evidence="1">Duluth1</strain>
        <tissue evidence="1">Whole animal</tissue>
    </source>
</reference>
<organism evidence="1 2">
    <name type="scientific">Dreissena polymorpha</name>
    <name type="common">Zebra mussel</name>
    <name type="synonym">Mytilus polymorpha</name>
    <dbReference type="NCBI Taxonomy" id="45954"/>
    <lineage>
        <taxon>Eukaryota</taxon>
        <taxon>Metazoa</taxon>
        <taxon>Spiralia</taxon>
        <taxon>Lophotrochozoa</taxon>
        <taxon>Mollusca</taxon>
        <taxon>Bivalvia</taxon>
        <taxon>Autobranchia</taxon>
        <taxon>Heteroconchia</taxon>
        <taxon>Euheterodonta</taxon>
        <taxon>Imparidentia</taxon>
        <taxon>Neoheterodontei</taxon>
        <taxon>Myida</taxon>
        <taxon>Dreissenoidea</taxon>
        <taxon>Dreissenidae</taxon>
        <taxon>Dreissena</taxon>
    </lineage>
</organism>
<comment type="caution">
    <text evidence="1">The sequence shown here is derived from an EMBL/GenBank/DDBJ whole genome shotgun (WGS) entry which is preliminary data.</text>
</comment>
<accession>A0A9D4L1I5</accession>
<protein>
    <submittedName>
        <fullName evidence="1">Uncharacterized protein</fullName>
    </submittedName>
</protein>
<keyword evidence="2" id="KW-1185">Reference proteome</keyword>
<dbReference type="AlphaFoldDB" id="A0A9D4L1I5"/>
<reference evidence="1" key="2">
    <citation type="submission" date="2020-11" db="EMBL/GenBank/DDBJ databases">
        <authorList>
            <person name="McCartney M.A."/>
            <person name="Auch B."/>
            <person name="Kono T."/>
            <person name="Mallez S."/>
            <person name="Becker A."/>
            <person name="Gohl D.M."/>
            <person name="Silverstein K.A.T."/>
            <person name="Koren S."/>
            <person name="Bechman K.B."/>
            <person name="Herman A."/>
            <person name="Abrahante J.E."/>
            <person name="Garbe J."/>
        </authorList>
    </citation>
    <scope>NUCLEOTIDE SEQUENCE</scope>
    <source>
        <strain evidence="1">Duluth1</strain>
        <tissue evidence="1">Whole animal</tissue>
    </source>
</reference>
<evidence type="ECO:0000313" key="1">
    <source>
        <dbReference type="EMBL" id="KAH3848741.1"/>
    </source>
</evidence>
<dbReference type="Proteomes" id="UP000828390">
    <property type="component" value="Unassembled WGS sequence"/>
</dbReference>
<dbReference type="EMBL" id="JAIWYP010000003">
    <property type="protein sequence ID" value="KAH3848741.1"/>
    <property type="molecule type" value="Genomic_DNA"/>
</dbReference>
<evidence type="ECO:0000313" key="2">
    <source>
        <dbReference type="Proteomes" id="UP000828390"/>
    </source>
</evidence>
<name>A0A9D4L1I5_DREPO</name>